<dbReference type="Gene3D" id="2.40.160.60">
    <property type="entry name" value="Outer membrane protein transport protein (OMPP1/FadL/TodX)"/>
    <property type="match status" value="1"/>
</dbReference>
<keyword evidence="4" id="KW-1134">Transmembrane beta strand</keyword>
<evidence type="ECO:0000256" key="1">
    <source>
        <dbReference type="ARBA" id="ARBA00004571"/>
    </source>
</evidence>
<keyword evidence="7" id="KW-0445">Lipid transport</keyword>
<comment type="similarity">
    <text evidence="2">Belongs to the OmpP1/FadL family.</text>
</comment>
<comment type="caution">
    <text evidence="13">The sequence shown here is derived from an EMBL/GenBank/DDBJ whole genome shotgun (WGS) entry which is preliminary data.</text>
</comment>
<dbReference type="EMBL" id="JBGFFX010000014">
    <property type="protein sequence ID" value="MEY8772668.1"/>
    <property type="molecule type" value="Genomic_DNA"/>
</dbReference>
<evidence type="ECO:0000256" key="11">
    <source>
        <dbReference type="ARBA" id="ARBA00033358"/>
    </source>
</evidence>
<evidence type="ECO:0000256" key="9">
    <source>
        <dbReference type="ARBA" id="ARBA00023237"/>
    </source>
</evidence>
<dbReference type="Proteomes" id="UP001565243">
    <property type="component" value="Unassembled WGS sequence"/>
</dbReference>
<sequence>MNHKNLFAKSALAAAVAIVSSHAFAAGFQLHEFSSAGLGRAYSGEGAMGDTAASASRNPATMALMDRPMFSAGAVFIDPGVSIDGTSSLSGQSLNADNIAPTQWVPNLHYVQPLNDQWWLGASATANYGLATEFNNDYAAGPYAGKTDLQTVNFNLSTAYRLNQHFSFGVGFDAVYARAKIERYAGEAGRALGFPTDTQIAHLKGDEWGYGWNAGILYEVDEDNRFGFTYRSEVKVDFDGDYKSSIPGAINPLNQALNLGLPYGTSGSTIPGALTLNLPEMWEVSGYHKVAPQWAVHYSLTYTSWSQFQELKATGSGGQTLFYKEESYKDAYRLALGTSYFYDDNWTFRAGIAFDDSPVPADQRSISIPDQDRLWLSTGASYAFNQDASVDVGLSYMHGQHVTVEEGPYTFRSTGKAWLYGANFNYKF</sequence>
<evidence type="ECO:0000256" key="3">
    <source>
        <dbReference type="ARBA" id="ARBA00015869"/>
    </source>
</evidence>
<evidence type="ECO:0000256" key="10">
    <source>
        <dbReference type="ARBA" id="ARBA00031886"/>
    </source>
</evidence>
<evidence type="ECO:0000313" key="14">
    <source>
        <dbReference type="Proteomes" id="UP001565243"/>
    </source>
</evidence>
<keyword evidence="6 12" id="KW-0732">Signal</keyword>
<evidence type="ECO:0000313" key="13">
    <source>
        <dbReference type="EMBL" id="MEY8772668.1"/>
    </source>
</evidence>
<organism evidence="13 14">
    <name type="scientific">Erwinia aeris</name>
    <dbReference type="NCBI Taxonomy" id="3239803"/>
    <lineage>
        <taxon>Bacteria</taxon>
        <taxon>Pseudomonadati</taxon>
        <taxon>Pseudomonadota</taxon>
        <taxon>Gammaproteobacteria</taxon>
        <taxon>Enterobacterales</taxon>
        <taxon>Erwiniaceae</taxon>
        <taxon>Erwinia</taxon>
    </lineage>
</organism>
<accession>A0ABV4ED00</accession>
<protein>
    <recommendedName>
        <fullName evidence="3">Long-chain fatty acid transport protein</fullName>
    </recommendedName>
    <alternativeName>
        <fullName evidence="11">Outer membrane FadL protein</fullName>
    </alternativeName>
    <alternativeName>
        <fullName evidence="10">Outer membrane flp protein</fullName>
    </alternativeName>
</protein>
<dbReference type="Pfam" id="PF03349">
    <property type="entry name" value="Toluene_X"/>
    <property type="match status" value="1"/>
</dbReference>
<evidence type="ECO:0000256" key="6">
    <source>
        <dbReference type="ARBA" id="ARBA00022729"/>
    </source>
</evidence>
<keyword evidence="9" id="KW-0998">Cell outer membrane</keyword>
<dbReference type="RefSeq" id="WP_253459678.1">
    <property type="nucleotide sequence ID" value="NZ_JBGFFX010000014.1"/>
</dbReference>
<dbReference type="SUPFAM" id="SSF56935">
    <property type="entry name" value="Porins"/>
    <property type="match status" value="1"/>
</dbReference>
<proteinExistence type="inferred from homology"/>
<name>A0ABV4ED00_9GAMM</name>
<dbReference type="PANTHER" id="PTHR35093">
    <property type="entry name" value="OUTER MEMBRANE PROTEIN NMB0088-RELATED"/>
    <property type="match status" value="1"/>
</dbReference>
<keyword evidence="5" id="KW-0812">Transmembrane</keyword>
<keyword evidence="8" id="KW-0472">Membrane</keyword>
<evidence type="ECO:0000256" key="12">
    <source>
        <dbReference type="SAM" id="SignalP"/>
    </source>
</evidence>
<feature type="chain" id="PRO_5046947879" description="Long-chain fatty acid transport protein" evidence="12">
    <location>
        <begin position="26"/>
        <end position="428"/>
    </location>
</feature>
<dbReference type="PANTHER" id="PTHR35093:SF3">
    <property type="entry name" value="LONG-CHAIN FATTY ACID TRANSPORT PROTEIN"/>
    <property type="match status" value="1"/>
</dbReference>
<comment type="subcellular location">
    <subcellularLocation>
        <location evidence="1">Cell outer membrane</location>
        <topology evidence="1">Multi-pass membrane protein</topology>
    </subcellularLocation>
</comment>
<evidence type="ECO:0000256" key="7">
    <source>
        <dbReference type="ARBA" id="ARBA00023055"/>
    </source>
</evidence>
<gene>
    <name evidence="13" type="primary">fadL</name>
    <name evidence="13" type="ORF">AB6T85_19865</name>
</gene>
<keyword evidence="14" id="KW-1185">Reference proteome</keyword>
<dbReference type="NCBIfam" id="NF007988">
    <property type="entry name" value="PRK10716.1"/>
    <property type="match status" value="1"/>
</dbReference>
<reference evidence="13 14" key="1">
    <citation type="submission" date="2024-07" db="EMBL/GenBank/DDBJ databases">
        <authorList>
            <person name="Hebao G."/>
        </authorList>
    </citation>
    <scope>NUCLEOTIDE SEQUENCE [LARGE SCALE GENOMIC DNA]</scope>
    <source>
        <strain evidence="13 14">ACCC 02193</strain>
    </source>
</reference>
<dbReference type="InterPro" id="IPR005017">
    <property type="entry name" value="OMPP1/FadL/TodX"/>
</dbReference>
<keyword evidence="7" id="KW-0813">Transport</keyword>
<evidence type="ECO:0000256" key="2">
    <source>
        <dbReference type="ARBA" id="ARBA00008163"/>
    </source>
</evidence>
<feature type="signal peptide" evidence="12">
    <location>
        <begin position="1"/>
        <end position="25"/>
    </location>
</feature>
<evidence type="ECO:0000256" key="5">
    <source>
        <dbReference type="ARBA" id="ARBA00022692"/>
    </source>
</evidence>
<evidence type="ECO:0000256" key="8">
    <source>
        <dbReference type="ARBA" id="ARBA00023136"/>
    </source>
</evidence>
<evidence type="ECO:0000256" key="4">
    <source>
        <dbReference type="ARBA" id="ARBA00022452"/>
    </source>
</evidence>